<dbReference type="SUPFAM" id="SSF48695">
    <property type="entry name" value="Multiheme cytochromes"/>
    <property type="match status" value="1"/>
</dbReference>
<organism evidence="1 2">
    <name type="scientific">Pyrodictium occultum</name>
    <dbReference type="NCBI Taxonomy" id="2309"/>
    <lineage>
        <taxon>Archaea</taxon>
        <taxon>Thermoproteota</taxon>
        <taxon>Thermoprotei</taxon>
        <taxon>Desulfurococcales</taxon>
        <taxon>Pyrodictiaceae</taxon>
        <taxon>Pyrodictium</taxon>
    </lineage>
</organism>
<dbReference type="Pfam" id="PF13447">
    <property type="entry name" value="Multi-haem_cyto"/>
    <property type="match status" value="1"/>
</dbReference>
<dbReference type="InterPro" id="IPR036280">
    <property type="entry name" value="Multihaem_cyt_sf"/>
</dbReference>
<evidence type="ECO:0000313" key="1">
    <source>
        <dbReference type="EMBL" id="KSW11704.1"/>
    </source>
</evidence>
<reference evidence="1 2" key="1">
    <citation type="submission" date="2015-11" db="EMBL/GenBank/DDBJ databases">
        <title>Genome sequence of Pyrodictium occultum PL-19, a marine hyperthermophilic archaeon isolated from Volcano, Italy.</title>
        <authorList>
            <person name="Utturkar S."/>
            <person name="Huber H."/>
            <person name="Leptihn S."/>
            <person name="Brown S."/>
            <person name="Stetter K.O."/>
            <person name="Podar M."/>
        </authorList>
    </citation>
    <scope>NUCLEOTIDE SEQUENCE [LARGE SCALE GENOMIC DNA]</scope>
    <source>
        <strain evidence="1 2">PL-19</strain>
    </source>
</reference>
<evidence type="ECO:0008006" key="3">
    <source>
        <dbReference type="Google" id="ProtNLM"/>
    </source>
</evidence>
<protein>
    <recommendedName>
        <fullName evidence="3">Cytochrome C</fullName>
    </recommendedName>
</protein>
<dbReference type="STRING" id="2309.CF15_02480"/>
<proteinExistence type="predicted"/>
<dbReference type="RefSeq" id="WP_058370381.1">
    <property type="nucleotide sequence ID" value="NZ_LNTB01000001.1"/>
</dbReference>
<dbReference type="Proteomes" id="UP000053352">
    <property type="component" value="Unassembled WGS sequence"/>
</dbReference>
<keyword evidence="2" id="KW-1185">Reference proteome</keyword>
<dbReference type="EMBL" id="LNTB01000001">
    <property type="protein sequence ID" value="KSW11704.1"/>
    <property type="molecule type" value="Genomic_DNA"/>
</dbReference>
<dbReference type="Gene3D" id="1.20.850.10">
    <property type="entry name" value="Hydroxylamine Oxidoreductase, Chain A, domain 2"/>
    <property type="match status" value="1"/>
</dbReference>
<dbReference type="AlphaFoldDB" id="A0A0V8RUL7"/>
<gene>
    <name evidence="1" type="ORF">CF15_02480</name>
</gene>
<name>A0A0V8RUL7_PYROC</name>
<sequence length="291" mass="32987">MPGTIVVPYKKETVQLRGLTVNRVALWGWPNNGAARVDPDGSIGTCTACHDRHLFSLKQAREPWTCGRCHLGYGHPHIEIYEESAHGNIEHAYGEKWNWETLPWHAGSDFNAPTCATCHISTIATPDGRIVVKGTHDLENRLVWDEMHFFSIPKGIIPDKVQLALFYGWSQLAGKAEDIEAHKNPNAPPEYRYPVFMGFKIVEGPAPGETKFPRLLKIEYSGELAKHREEMKKVCKLCHSSQWADNFFRTADQNIIDYDIVAKFAYGLLQLSWKEGIADPTNKLDEFPEIM</sequence>
<accession>A0A0V8RUL7</accession>
<evidence type="ECO:0000313" key="2">
    <source>
        <dbReference type="Proteomes" id="UP000053352"/>
    </source>
</evidence>
<comment type="caution">
    <text evidence="1">The sequence shown here is derived from an EMBL/GenBank/DDBJ whole genome shotgun (WGS) entry which is preliminary data.</text>
</comment>